<evidence type="ECO:0000313" key="3">
    <source>
        <dbReference type="Proteomes" id="UP000828390"/>
    </source>
</evidence>
<dbReference type="Proteomes" id="UP000828390">
    <property type="component" value="Unassembled WGS sequence"/>
</dbReference>
<sequence>MATNVHNGMAFAQLPALPKGSEAFRTAMLQIKLEQQGDTSGESSESDSQHRSRNNSVSRCKASSNSSRWRNLAGHSLRPTIMSIMTLNKLRRSKHDF</sequence>
<evidence type="ECO:0000256" key="1">
    <source>
        <dbReference type="SAM" id="MobiDB-lite"/>
    </source>
</evidence>
<evidence type="ECO:0000313" key="2">
    <source>
        <dbReference type="EMBL" id="KAH3693788.1"/>
    </source>
</evidence>
<reference evidence="2" key="1">
    <citation type="journal article" date="2019" name="bioRxiv">
        <title>The Genome of the Zebra Mussel, Dreissena polymorpha: A Resource for Invasive Species Research.</title>
        <authorList>
            <person name="McCartney M.A."/>
            <person name="Auch B."/>
            <person name="Kono T."/>
            <person name="Mallez S."/>
            <person name="Zhang Y."/>
            <person name="Obille A."/>
            <person name="Becker A."/>
            <person name="Abrahante J.E."/>
            <person name="Garbe J."/>
            <person name="Badalamenti J.P."/>
            <person name="Herman A."/>
            <person name="Mangelson H."/>
            <person name="Liachko I."/>
            <person name="Sullivan S."/>
            <person name="Sone E.D."/>
            <person name="Koren S."/>
            <person name="Silverstein K.A.T."/>
            <person name="Beckman K.B."/>
            <person name="Gohl D.M."/>
        </authorList>
    </citation>
    <scope>NUCLEOTIDE SEQUENCE</scope>
    <source>
        <strain evidence="2">Duluth1</strain>
        <tissue evidence="2">Whole animal</tissue>
    </source>
</reference>
<dbReference type="EMBL" id="JAIWYP010000016">
    <property type="protein sequence ID" value="KAH3693788.1"/>
    <property type="molecule type" value="Genomic_DNA"/>
</dbReference>
<organism evidence="2 3">
    <name type="scientific">Dreissena polymorpha</name>
    <name type="common">Zebra mussel</name>
    <name type="synonym">Mytilus polymorpha</name>
    <dbReference type="NCBI Taxonomy" id="45954"/>
    <lineage>
        <taxon>Eukaryota</taxon>
        <taxon>Metazoa</taxon>
        <taxon>Spiralia</taxon>
        <taxon>Lophotrochozoa</taxon>
        <taxon>Mollusca</taxon>
        <taxon>Bivalvia</taxon>
        <taxon>Autobranchia</taxon>
        <taxon>Heteroconchia</taxon>
        <taxon>Euheterodonta</taxon>
        <taxon>Imparidentia</taxon>
        <taxon>Neoheterodontei</taxon>
        <taxon>Myida</taxon>
        <taxon>Dreissenoidea</taxon>
        <taxon>Dreissenidae</taxon>
        <taxon>Dreissena</taxon>
    </lineage>
</organism>
<feature type="compositionally biased region" description="Polar residues" evidence="1">
    <location>
        <begin position="54"/>
        <end position="69"/>
    </location>
</feature>
<proteinExistence type="predicted"/>
<reference evidence="2" key="2">
    <citation type="submission" date="2020-11" db="EMBL/GenBank/DDBJ databases">
        <authorList>
            <person name="McCartney M.A."/>
            <person name="Auch B."/>
            <person name="Kono T."/>
            <person name="Mallez S."/>
            <person name="Becker A."/>
            <person name="Gohl D.M."/>
            <person name="Silverstein K.A.T."/>
            <person name="Koren S."/>
            <person name="Bechman K.B."/>
            <person name="Herman A."/>
            <person name="Abrahante J.E."/>
            <person name="Garbe J."/>
        </authorList>
    </citation>
    <scope>NUCLEOTIDE SEQUENCE</scope>
    <source>
        <strain evidence="2">Duluth1</strain>
        <tissue evidence="2">Whole animal</tissue>
    </source>
</reference>
<accession>A0A9D4BHJ8</accession>
<keyword evidence="3" id="KW-1185">Reference proteome</keyword>
<dbReference type="AlphaFoldDB" id="A0A9D4BHJ8"/>
<gene>
    <name evidence="2" type="ORF">DPMN_081228</name>
</gene>
<feature type="region of interest" description="Disordered" evidence="1">
    <location>
        <begin position="32"/>
        <end position="72"/>
    </location>
</feature>
<feature type="compositionally biased region" description="Low complexity" evidence="1">
    <location>
        <begin position="34"/>
        <end position="43"/>
    </location>
</feature>
<comment type="caution">
    <text evidence="2">The sequence shown here is derived from an EMBL/GenBank/DDBJ whole genome shotgun (WGS) entry which is preliminary data.</text>
</comment>
<protein>
    <submittedName>
        <fullName evidence="2">Uncharacterized protein</fullName>
    </submittedName>
</protein>
<name>A0A9D4BHJ8_DREPO</name>